<evidence type="ECO:0000256" key="4">
    <source>
        <dbReference type="ARBA" id="ARBA00022679"/>
    </source>
</evidence>
<dbReference type="GO" id="GO:0005886">
    <property type="term" value="C:plasma membrane"/>
    <property type="evidence" value="ECO:0007669"/>
    <property type="project" value="UniProtKB-SubCell"/>
</dbReference>
<proteinExistence type="predicted"/>
<name>A0A7L7L0Y3_9LACO</name>
<keyword evidence="5 8" id="KW-0812">Transmembrane</keyword>
<dbReference type="PANTHER" id="PTHR33908">
    <property type="entry name" value="MANNOSYLTRANSFERASE YKCB-RELATED"/>
    <property type="match status" value="1"/>
</dbReference>
<feature type="transmembrane region" description="Helical" evidence="8">
    <location>
        <begin position="147"/>
        <end position="167"/>
    </location>
</feature>
<dbReference type="RefSeq" id="WP_182082755.1">
    <property type="nucleotide sequence ID" value="NZ_CP049366.1"/>
</dbReference>
<evidence type="ECO:0000256" key="8">
    <source>
        <dbReference type="SAM" id="Phobius"/>
    </source>
</evidence>
<keyword evidence="4" id="KW-0808">Transferase</keyword>
<organism evidence="9 10">
    <name type="scientific">Companilactobacillus pabuli</name>
    <dbReference type="NCBI Taxonomy" id="2714036"/>
    <lineage>
        <taxon>Bacteria</taxon>
        <taxon>Bacillati</taxon>
        <taxon>Bacillota</taxon>
        <taxon>Bacilli</taxon>
        <taxon>Lactobacillales</taxon>
        <taxon>Lactobacillaceae</taxon>
        <taxon>Companilactobacillus</taxon>
    </lineage>
</organism>
<dbReference type="GO" id="GO:0009103">
    <property type="term" value="P:lipopolysaccharide biosynthetic process"/>
    <property type="evidence" value="ECO:0007669"/>
    <property type="project" value="UniProtKB-ARBA"/>
</dbReference>
<keyword evidence="7 8" id="KW-0472">Membrane</keyword>
<dbReference type="Proteomes" id="UP000514410">
    <property type="component" value="Chromosome"/>
</dbReference>
<dbReference type="EMBL" id="CP049366">
    <property type="protein sequence ID" value="QMT84968.1"/>
    <property type="molecule type" value="Genomic_DNA"/>
</dbReference>
<feature type="transmembrane region" description="Helical" evidence="8">
    <location>
        <begin position="305"/>
        <end position="325"/>
    </location>
</feature>
<keyword evidence="6 8" id="KW-1133">Transmembrane helix</keyword>
<gene>
    <name evidence="9" type="ORF">G6534_10200</name>
</gene>
<dbReference type="PANTHER" id="PTHR33908:SF11">
    <property type="entry name" value="MEMBRANE PROTEIN"/>
    <property type="match status" value="1"/>
</dbReference>
<dbReference type="GO" id="GO:0016763">
    <property type="term" value="F:pentosyltransferase activity"/>
    <property type="evidence" value="ECO:0007669"/>
    <property type="project" value="TreeGrafter"/>
</dbReference>
<keyword evidence="10" id="KW-1185">Reference proteome</keyword>
<keyword evidence="3" id="KW-0328">Glycosyltransferase</keyword>
<evidence type="ECO:0000256" key="1">
    <source>
        <dbReference type="ARBA" id="ARBA00004651"/>
    </source>
</evidence>
<evidence type="ECO:0000313" key="9">
    <source>
        <dbReference type="EMBL" id="QMT84968.1"/>
    </source>
</evidence>
<evidence type="ECO:0000256" key="6">
    <source>
        <dbReference type="ARBA" id="ARBA00022989"/>
    </source>
</evidence>
<dbReference type="InterPro" id="IPR050297">
    <property type="entry name" value="LipidA_mod_glycosyltrf_83"/>
</dbReference>
<feature type="transmembrane region" description="Helical" evidence="8">
    <location>
        <begin position="222"/>
        <end position="242"/>
    </location>
</feature>
<feature type="transmembrane region" description="Helical" evidence="8">
    <location>
        <begin position="12"/>
        <end position="31"/>
    </location>
</feature>
<accession>A0A7L7L0Y3</accession>
<evidence type="ECO:0000256" key="3">
    <source>
        <dbReference type="ARBA" id="ARBA00022676"/>
    </source>
</evidence>
<feature type="transmembrane region" description="Helical" evidence="8">
    <location>
        <begin position="337"/>
        <end position="359"/>
    </location>
</feature>
<feature type="transmembrane region" description="Helical" evidence="8">
    <location>
        <begin position="96"/>
        <end position="117"/>
    </location>
</feature>
<dbReference type="KEGG" id="cpab:G6534_10200"/>
<dbReference type="AlphaFoldDB" id="A0A7L7L0Y3"/>
<comment type="subcellular location">
    <subcellularLocation>
        <location evidence="1">Cell membrane</location>
        <topology evidence="1">Multi-pass membrane protein</topology>
    </subcellularLocation>
</comment>
<feature type="transmembrane region" description="Helical" evidence="8">
    <location>
        <begin position="174"/>
        <end position="192"/>
    </location>
</feature>
<evidence type="ECO:0000256" key="7">
    <source>
        <dbReference type="ARBA" id="ARBA00023136"/>
    </source>
</evidence>
<evidence type="ECO:0000256" key="2">
    <source>
        <dbReference type="ARBA" id="ARBA00022475"/>
    </source>
</evidence>
<evidence type="ECO:0000313" key="10">
    <source>
        <dbReference type="Proteomes" id="UP000514410"/>
    </source>
</evidence>
<feature type="transmembrane region" description="Helical" evidence="8">
    <location>
        <begin position="365"/>
        <end position="384"/>
    </location>
</feature>
<feature type="transmembrane region" description="Helical" evidence="8">
    <location>
        <begin position="396"/>
        <end position="416"/>
    </location>
</feature>
<sequence>MKYLKKMGENRYLLIILAISIVFLGFFLYKIGSIPGLFIDETNYMNEVISETKFSTDINGLHDPVYFGSVWGQGQSVLYSWIVLPVVKLFGFTTTIFRLPMAILTFVTILSFSIVLYTSQKDKLLAVCVLITMLTSPWIFISGRWVLDANIAPVFVALSLITLFLAINDNQKNISLLVWIVVSGILLGLSAYGYIAAWIYLPILVMLLTGMILIKRWLPIKLLVTWLIIILIMAIPLIVFAYRVNVQHINHISKFLFFEYPYLRANRTSSLVDMSNGVITGIKQNMLIGAQQFFLGTDNLTQNSVAPFGVISIPTLLLGFFGFFIRTPNLSKKAKIMRTISLIGLVSFIPCMMVIKANYNHWNLLWMPMLALVGFGLFSVISALKVRLRNPMLSYVILFLPIAFLTVFVGKAYFGFDGSKNFFNNFNGSYEETREIDSMMSKKYPKSRLYMTDMSSNFAVFRLVRNPISSTEYVVEKGPELESKRNEVGIGPETQYDYLRDYSRIAEAKSGDIAMVFVGDENYNLTKDKHWHVLKKDKFNHHDVCLVQKV</sequence>
<feature type="transmembrane region" description="Helical" evidence="8">
    <location>
        <begin position="124"/>
        <end position="141"/>
    </location>
</feature>
<evidence type="ECO:0000256" key="5">
    <source>
        <dbReference type="ARBA" id="ARBA00022692"/>
    </source>
</evidence>
<keyword evidence="2" id="KW-1003">Cell membrane</keyword>
<protein>
    <recommendedName>
        <fullName evidence="11">Glycosyltransferase RgtA/B/C/D-like domain-containing protein</fullName>
    </recommendedName>
</protein>
<evidence type="ECO:0008006" key="11">
    <source>
        <dbReference type="Google" id="ProtNLM"/>
    </source>
</evidence>
<reference evidence="9 10" key="1">
    <citation type="submission" date="2020-02" db="EMBL/GenBank/DDBJ databases">
        <title>Complete Genome Sequence of Lactobacillus sp. NFFJ11 Isolated from animal feed.</title>
        <authorList>
            <person name="Jung J.Y."/>
        </authorList>
    </citation>
    <scope>NUCLEOTIDE SEQUENCE [LARGE SCALE GENOMIC DNA]</scope>
    <source>
        <strain evidence="9 10">NFFJ11</strain>
    </source>
</reference>